<dbReference type="AlphaFoldDB" id="A0A375F697"/>
<dbReference type="EMBL" id="LT984815">
    <property type="protein sequence ID" value="SPD69614.1"/>
    <property type="molecule type" value="Genomic_DNA"/>
</dbReference>
<dbReference type="EMBL" id="OFSN01000052">
    <property type="protein sequence ID" value="SOY77916.1"/>
    <property type="molecule type" value="Genomic_DNA"/>
</dbReference>
<evidence type="ECO:0000256" key="1">
    <source>
        <dbReference type="SAM" id="MobiDB-lite"/>
    </source>
</evidence>
<dbReference type="Proteomes" id="UP000254259">
    <property type="component" value="Plasmid CBM2636p"/>
</dbReference>
<gene>
    <name evidence="2" type="ORF">CBM2586_P310004</name>
    <name evidence="3" type="ORF">CBM2636_P20301</name>
</gene>
<dbReference type="Proteomes" id="UP000257016">
    <property type="component" value="Unassembled WGS sequence"/>
</dbReference>
<organism evidence="2 5">
    <name type="scientific">Cupriavidus taiwanensis</name>
    <dbReference type="NCBI Taxonomy" id="164546"/>
    <lineage>
        <taxon>Bacteria</taxon>
        <taxon>Pseudomonadati</taxon>
        <taxon>Pseudomonadota</taxon>
        <taxon>Betaproteobacteria</taxon>
        <taxon>Burkholderiales</taxon>
        <taxon>Burkholderiaceae</taxon>
        <taxon>Cupriavidus</taxon>
    </lineage>
</organism>
<keyword evidence="3" id="KW-0614">Plasmid</keyword>
<geneLocation type="plasmid" evidence="5">
    <name>cbm2586_p</name>
</geneLocation>
<feature type="region of interest" description="Disordered" evidence="1">
    <location>
        <begin position="55"/>
        <end position="105"/>
    </location>
</feature>
<proteinExistence type="predicted"/>
<reference evidence="4 5" key="1">
    <citation type="submission" date="2018-01" db="EMBL/GenBank/DDBJ databases">
        <authorList>
            <person name="Clerissi C."/>
        </authorList>
    </citation>
    <scope>NUCLEOTIDE SEQUENCE [LARGE SCALE GENOMIC DNA]</scope>
    <source>
        <strain evidence="2">Cupriavidus taiwanensis LMG 19430</strain>
        <strain evidence="3">Cupriavidus taiwanensis SWF 66322</strain>
        <plasmid evidence="5">cbm2586_p</plasmid>
        <plasmid evidence="3">CBM2636p</plasmid>
        <plasmid evidence="4">cbm2636p</plasmid>
    </source>
</reference>
<geneLocation type="plasmid" evidence="4">
    <name>cbm2636p</name>
</geneLocation>
<evidence type="ECO:0000313" key="3">
    <source>
        <dbReference type="EMBL" id="SPD69614.1"/>
    </source>
</evidence>
<protein>
    <submittedName>
        <fullName evidence="2">Uncharacterized protein</fullName>
    </submittedName>
</protein>
<geneLocation type="plasmid" evidence="3">
    <name>CBM2636p</name>
</geneLocation>
<sequence length="220" mass="24653">MPRCDLMWLTTVDFCDTRCYSRTLLRVARVCLLPTLSQVKRTETVRVARERAEPGMSGVGRSLPAQQCASPEHRAYRAQPHRSRQIRQQTPSHRRPARRSSGTDCHRFQSARLGCPRRLGRCNTRSAWFVCPAAVVRLYSFENVKLQIGWISPFLAKSRRAMKDIALGGPGGIRTHGGISPADYESAACNQHSVRPCSDARDSTLKFPEFATIASRDGLI</sequence>
<evidence type="ECO:0000313" key="5">
    <source>
        <dbReference type="Proteomes" id="UP000257016"/>
    </source>
</evidence>
<name>A0A375F697_9BURK</name>
<evidence type="ECO:0000313" key="2">
    <source>
        <dbReference type="EMBL" id="SOY77916.1"/>
    </source>
</evidence>
<accession>A0A375F697</accession>
<evidence type="ECO:0000313" key="4">
    <source>
        <dbReference type="Proteomes" id="UP000254259"/>
    </source>
</evidence>